<evidence type="ECO:0000256" key="2">
    <source>
        <dbReference type="ARBA" id="ARBA00009637"/>
    </source>
</evidence>
<evidence type="ECO:0000256" key="7">
    <source>
        <dbReference type="ARBA" id="ARBA00048714"/>
    </source>
</evidence>
<dbReference type="OrthoDB" id="9801830at2"/>
<dbReference type="STRING" id="69960.SAMN05421720_101249"/>
<comment type="catalytic activity">
    <reaction evidence="7 8">
        <text>(2S)-4-acetamido-2-aminobutanoate = L-ectoine + H2O</text>
        <dbReference type="Rhea" id="RHEA:17281"/>
        <dbReference type="ChEBI" id="CHEBI:15377"/>
        <dbReference type="ChEBI" id="CHEBI:58515"/>
        <dbReference type="ChEBI" id="CHEBI:58929"/>
        <dbReference type="EC" id="4.2.1.108"/>
    </reaction>
</comment>
<dbReference type="InterPro" id="IPR010462">
    <property type="entry name" value="Ectoine_synth"/>
</dbReference>
<dbReference type="EMBL" id="FNAP01000001">
    <property type="protein sequence ID" value="SDD68586.1"/>
    <property type="molecule type" value="Genomic_DNA"/>
</dbReference>
<dbReference type="InterPro" id="IPR011051">
    <property type="entry name" value="RmlC_Cupin_sf"/>
</dbReference>
<evidence type="ECO:0000256" key="1">
    <source>
        <dbReference type="ARBA" id="ARBA00005181"/>
    </source>
</evidence>
<dbReference type="UniPathway" id="UPA00067">
    <property type="reaction ID" value="UER00123"/>
</dbReference>
<evidence type="ECO:0000313" key="10">
    <source>
        <dbReference type="Proteomes" id="UP000199412"/>
    </source>
</evidence>
<comment type="similarity">
    <text evidence="2 8">Belongs to the ectoine synthase family.</text>
</comment>
<dbReference type="CDD" id="cd06978">
    <property type="entry name" value="cupin_EctC"/>
    <property type="match status" value="1"/>
</dbReference>
<dbReference type="SUPFAM" id="SSF51182">
    <property type="entry name" value="RmlC-like cupins"/>
    <property type="match status" value="1"/>
</dbReference>
<keyword evidence="10" id="KW-1185">Reference proteome</keyword>
<dbReference type="Proteomes" id="UP000199412">
    <property type="component" value="Unassembled WGS sequence"/>
</dbReference>
<evidence type="ECO:0000256" key="8">
    <source>
        <dbReference type="HAMAP-Rule" id="MF_01255"/>
    </source>
</evidence>
<dbReference type="Gene3D" id="2.60.120.10">
    <property type="entry name" value="Jelly Rolls"/>
    <property type="match status" value="1"/>
</dbReference>
<reference evidence="9 10" key="1">
    <citation type="submission" date="2016-10" db="EMBL/GenBank/DDBJ databases">
        <authorList>
            <person name="de Groot N.N."/>
        </authorList>
    </citation>
    <scope>NUCLEOTIDE SEQUENCE [LARGE SCALE GENOMIC DNA]</scope>
    <source>
        <strain evidence="9 10">ATCC 700224</strain>
    </source>
</reference>
<comment type="function">
    <text evidence="8">Catalyzes the circularization of gamma-N-acetyl-alpha,gamma-diaminobutyric acid (ADABA) to ectoine (1,4,5,6-tetrahydro-2-methyl-4-pyrimidine carboxylic acid), which is an excellent osmoprotectant.</text>
</comment>
<dbReference type="NCBIfam" id="NF009806">
    <property type="entry name" value="PRK13290.1"/>
    <property type="match status" value="1"/>
</dbReference>
<dbReference type="AlphaFoldDB" id="A0A1G6WU24"/>
<dbReference type="HAMAP" id="MF_01255">
    <property type="entry name" value="Ectoine_synth"/>
    <property type="match status" value="1"/>
</dbReference>
<protein>
    <recommendedName>
        <fullName evidence="4 8">L-ectoine synthase</fullName>
        <ecNumber evidence="3 8">4.2.1.108</ecNumber>
    </recommendedName>
    <alternativeName>
        <fullName evidence="6 8">N-acetyldiaminobutyrate dehydratase</fullName>
    </alternativeName>
</protein>
<evidence type="ECO:0000256" key="4">
    <source>
        <dbReference type="ARBA" id="ARBA00019707"/>
    </source>
</evidence>
<dbReference type="PANTHER" id="PTHR39289">
    <property type="match status" value="1"/>
</dbReference>
<dbReference type="Pfam" id="PF06339">
    <property type="entry name" value="Ectoine_synth"/>
    <property type="match status" value="1"/>
</dbReference>
<name>A0A1G6WU24_9PROT</name>
<evidence type="ECO:0000313" key="9">
    <source>
        <dbReference type="EMBL" id="SDD68586.1"/>
    </source>
</evidence>
<dbReference type="EC" id="4.2.1.108" evidence="3 8"/>
<evidence type="ECO:0000256" key="6">
    <source>
        <dbReference type="ARBA" id="ARBA00033271"/>
    </source>
</evidence>
<keyword evidence="5 8" id="KW-0456">Lyase</keyword>
<organism evidence="9 10">
    <name type="scientific">Rhodospira trueperi</name>
    <dbReference type="NCBI Taxonomy" id="69960"/>
    <lineage>
        <taxon>Bacteria</taxon>
        <taxon>Pseudomonadati</taxon>
        <taxon>Pseudomonadota</taxon>
        <taxon>Alphaproteobacteria</taxon>
        <taxon>Rhodospirillales</taxon>
        <taxon>Rhodospirillaceae</taxon>
        <taxon>Rhodospira</taxon>
    </lineage>
</organism>
<accession>A0A1G6WU24</accession>
<dbReference type="PANTHER" id="PTHR39289:SF1">
    <property type="entry name" value="L-ECTOINE SYNTHASE"/>
    <property type="match status" value="1"/>
</dbReference>
<proteinExistence type="inferred from homology"/>
<evidence type="ECO:0000256" key="5">
    <source>
        <dbReference type="ARBA" id="ARBA00023239"/>
    </source>
</evidence>
<dbReference type="GO" id="GO:0019491">
    <property type="term" value="P:ectoine biosynthetic process"/>
    <property type="evidence" value="ECO:0007669"/>
    <property type="project" value="UniProtKB-UniRule"/>
</dbReference>
<dbReference type="RefSeq" id="WP_092780885.1">
    <property type="nucleotide sequence ID" value="NZ_FNAP01000001.1"/>
</dbReference>
<dbReference type="GO" id="GO:0033990">
    <property type="term" value="F:ectoine synthase activity"/>
    <property type="evidence" value="ECO:0007669"/>
    <property type="project" value="UniProtKB-EC"/>
</dbReference>
<comment type="pathway">
    <text evidence="1 8">Amine and polyamine biosynthesis; ectoine biosynthesis; L-ectoine from L-aspartate 4-semialdehyde: step 3/3.</text>
</comment>
<evidence type="ECO:0000256" key="3">
    <source>
        <dbReference type="ARBA" id="ARBA00013192"/>
    </source>
</evidence>
<gene>
    <name evidence="8" type="primary">ectC</name>
    <name evidence="9" type="ORF">SAMN05421720_101249</name>
</gene>
<sequence length="130" mass="14460">MIVKKLSDLTGTDAAVDGGNWVSRRFLLRKDGMGFSMHDTIIRAGTETYIHYANHLEAVYCVEGDGEIEDLETGIVHPISDGTLYALNGHERHKLRGGSRDMRMVCVFTPPLTGREVHDENGVYPVLTED</sequence>
<dbReference type="InterPro" id="IPR014710">
    <property type="entry name" value="RmlC-like_jellyroll"/>
</dbReference>